<gene>
    <name evidence="7" type="ORF">B0A62_09455</name>
    <name evidence="6" type="ORF">IW20_08040</name>
</gene>
<evidence type="ECO:0000313" key="8">
    <source>
        <dbReference type="Proteomes" id="UP000028712"/>
    </source>
</evidence>
<keyword evidence="1" id="KW-0805">Transcription regulation</keyword>
<dbReference type="STRING" id="991.IW20_08040"/>
<reference evidence="7 9" key="2">
    <citation type="submission" date="2016-11" db="EMBL/GenBank/DDBJ databases">
        <title>Whole genomes of Flavobacteriaceae.</title>
        <authorList>
            <person name="Stine C."/>
            <person name="Li C."/>
            <person name="Tadesse D."/>
        </authorList>
    </citation>
    <scope>NUCLEOTIDE SEQUENCE [LARGE SCALE GENOMIC DNA]</scope>
    <source>
        <strain evidence="7 9">ATCC 29551</strain>
    </source>
</reference>
<evidence type="ECO:0000256" key="1">
    <source>
        <dbReference type="ARBA" id="ARBA00023015"/>
    </source>
</evidence>
<dbReference type="EMBL" id="JPRM01000010">
    <property type="protein sequence ID" value="KFF17284.1"/>
    <property type="molecule type" value="Genomic_DNA"/>
</dbReference>
<evidence type="ECO:0000259" key="5">
    <source>
        <dbReference type="PROSITE" id="PS01124"/>
    </source>
</evidence>
<dbReference type="PANTHER" id="PTHR43280">
    <property type="entry name" value="ARAC-FAMILY TRANSCRIPTIONAL REGULATOR"/>
    <property type="match status" value="1"/>
</dbReference>
<name>A0A086AKS0_FLAHY</name>
<feature type="transmembrane region" description="Helical" evidence="4">
    <location>
        <begin position="30"/>
        <end position="49"/>
    </location>
</feature>
<dbReference type="SUPFAM" id="SSF46689">
    <property type="entry name" value="Homeodomain-like"/>
    <property type="match status" value="1"/>
</dbReference>
<accession>A0A086AKS0</accession>
<dbReference type="Proteomes" id="UP000028712">
    <property type="component" value="Unassembled WGS sequence"/>
</dbReference>
<evidence type="ECO:0000313" key="7">
    <source>
        <dbReference type="EMBL" id="OXA95120.1"/>
    </source>
</evidence>
<sequence length="282" mass="32487">MDTLKNKRWQKDLKVLYLTDFKSVKSRKTLMNPDWFSLLLVVSGTIYFMDGSSTVRLSEGDMYAVPRTAEVIKLTHSLTVCLMSCKRDFAITSRFSRSGIGYIGVLTGYSPFVISLTQTETNYLTQVFGFLKKKISSKDSIFQEEMVLLYVNLILYEFSGLCYKHNENTIAVHSRREKIVTGFMTLVQQHCRVHHEVSFYADSLFISRGYLGKAVQKVIGMPLKHYIEMAIVSEAYALLADDNLTINQIGEHLNFRNPQSFSNFFKKHTKLTPTQYRLNLKF</sequence>
<proteinExistence type="predicted"/>
<organism evidence="6 8">
    <name type="scientific">Flavobacterium hydatis</name>
    <name type="common">Cytophaga aquatilis</name>
    <dbReference type="NCBI Taxonomy" id="991"/>
    <lineage>
        <taxon>Bacteria</taxon>
        <taxon>Pseudomonadati</taxon>
        <taxon>Bacteroidota</taxon>
        <taxon>Flavobacteriia</taxon>
        <taxon>Flavobacteriales</taxon>
        <taxon>Flavobacteriaceae</taxon>
        <taxon>Flavobacterium</taxon>
    </lineage>
</organism>
<comment type="caution">
    <text evidence="6">The sequence shown here is derived from an EMBL/GenBank/DDBJ whole genome shotgun (WGS) entry which is preliminary data.</text>
</comment>
<dbReference type="InterPro" id="IPR009057">
    <property type="entry name" value="Homeodomain-like_sf"/>
</dbReference>
<protein>
    <submittedName>
        <fullName evidence="7">AraC family transcriptional regulator</fullName>
    </submittedName>
</protein>
<dbReference type="Proteomes" id="UP000198424">
    <property type="component" value="Unassembled WGS sequence"/>
</dbReference>
<dbReference type="Gene3D" id="1.10.10.60">
    <property type="entry name" value="Homeodomain-like"/>
    <property type="match status" value="1"/>
</dbReference>
<evidence type="ECO:0000256" key="3">
    <source>
        <dbReference type="ARBA" id="ARBA00023163"/>
    </source>
</evidence>
<dbReference type="GO" id="GO:0003700">
    <property type="term" value="F:DNA-binding transcription factor activity"/>
    <property type="evidence" value="ECO:0007669"/>
    <property type="project" value="InterPro"/>
</dbReference>
<evidence type="ECO:0000256" key="4">
    <source>
        <dbReference type="SAM" id="Phobius"/>
    </source>
</evidence>
<feature type="domain" description="HTH araC/xylS-type" evidence="5">
    <location>
        <begin position="177"/>
        <end position="279"/>
    </location>
</feature>
<keyword evidence="4" id="KW-1133">Transmembrane helix</keyword>
<dbReference type="AlphaFoldDB" id="A0A086AKS0"/>
<evidence type="ECO:0000313" key="9">
    <source>
        <dbReference type="Proteomes" id="UP000198424"/>
    </source>
</evidence>
<dbReference type="PROSITE" id="PS01124">
    <property type="entry name" value="HTH_ARAC_FAMILY_2"/>
    <property type="match status" value="1"/>
</dbReference>
<keyword evidence="4" id="KW-0812">Transmembrane</keyword>
<dbReference type="RefSeq" id="WP_035620649.1">
    <property type="nucleotide sequence ID" value="NZ_JBEWQG010000003.1"/>
</dbReference>
<keyword evidence="4" id="KW-0472">Membrane</keyword>
<dbReference type="Pfam" id="PF12833">
    <property type="entry name" value="HTH_18"/>
    <property type="match status" value="1"/>
</dbReference>
<dbReference type="InterPro" id="IPR018060">
    <property type="entry name" value="HTH_AraC"/>
</dbReference>
<dbReference type="EMBL" id="MUGY01000008">
    <property type="protein sequence ID" value="OXA95120.1"/>
    <property type="molecule type" value="Genomic_DNA"/>
</dbReference>
<dbReference type="OrthoDB" id="2611870at2"/>
<dbReference type="eggNOG" id="COG2207">
    <property type="taxonomic scope" value="Bacteria"/>
</dbReference>
<reference evidence="6 8" key="1">
    <citation type="submission" date="2014-07" db="EMBL/GenBank/DDBJ databases">
        <title>Genome of Flavobacterium hydatis DSM 2063.</title>
        <authorList>
            <person name="Pipes S.E."/>
            <person name="Stropko S.J."/>
            <person name="Newman J.D."/>
        </authorList>
    </citation>
    <scope>NUCLEOTIDE SEQUENCE [LARGE SCALE GENOMIC DNA]</scope>
    <source>
        <strain evidence="6 8">DSM 2063</strain>
    </source>
</reference>
<keyword evidence="9" id="KW-1185">Reference proteome</keyword>
<evidence type="ECO:0000313" key="6">
    <source>
        <dbReference type="EMBL" id="KFF17284.1"/>
    </source>
</evidence>
<dbReference type="SMART" id="SM00342">
    <property type="entry name" value="HTH_ARAC"/>
    <property type="match status" value="1"/>
</dbReference>
<evidence type="ECO:0000256" key="2">
    <source>
        <dbReference type="ARBA" id="ARBA00023125"/>
    </source>
</evidence>
<keyword evidence="3" id="KW-0804">Transcription</keyword>
<dbReference type="GO" id="GO:0043565">
    <property type="term" value="F:sequence-specific DNA binding"/>
    <property type="evidence" value="ECO:0007669"/>
    <property type="project" value="InterPro"/>
</dbReference>
<keyword evidence="2" id="KW-0238">DNA-binding</keyword>
<dbReference type="PANTHER" id="PTHR43280:SF32">
    <property type="entry name" value="TRANSCRIPTIONAL REGULATORY PROTEIN"/>
    <property type="match status" value="1"/>
</dbReference>